<sequence length="305" mass="35613">MANNFRFVAPPTKQNSQRIPKNYKLNQNYKVGNVLGQGAFSTVYHAQNRRNLQIVALKKIQTDCLDKKYYDLCKKEVQLLNKIDSQNVISCYDSFSENNFLYVSLEYADRGDLEKFIIKMRTRGRLFSERTIWYYFHQICNGLKDMHNKRILHRDLKPANIFMNSRGEVKIGDLGLSRLFSANTMLAQTRVGTEYYMAPERNIKGGYNYKSDIWSLGCLLYELCTFRSPFNGEESNAYALHKKISEARFLPFPSDVYSNQIRVFIRSCLSIKAVDRPSTEEAHMAAQRMHVIFEGYFKQYKKSAH</sequence>
<dbReference type="WBParaSite" id="PS1159_v2.g14440.t1">
    <property type="protein sequence ID" value="PS1159_v2.g14440.t1"/>
    <property type="gene ID" value="PS1159_v2.g14440"/>
</dbReference>
<evidence type="ECO:0000313" key="1">
    <source>
        <dbReference type="Proteomes" id="UP000887580"/>
    </source>
</evidence>
<dbReference type="Proteomes" id="UP000887580">
    <property type="component" value="Unplaced"/>
</dbReference>
<name>A0AC35F778_9BILA</name>
<evidence type="ECO:0000313" key="2">
    <source>
        <dbReference type="WBParaSite" id="PS1159_v2.g14440.t1"/>
    </source>
</evidence>
<proteinExistence type="predicted"/>
<reference evidence="2" key="1">
    <citation type="submission" date="2022-11" db="UniProtKB">
        <authorList>
            <consortium name="WormBaseParasite"/>
        </authorList>
    </citation>
    <scope>IDENTIFICATION</scope>
</reference>
<accession>A0AC35F778</accession>
<protein>
    <submittedName>
        <fullName evidence="2">Protein kinase domain-containing protein</fullName>
    </submittedName>
</protein>
<organism evidence="1 2">
    <name type="scientific">Panagrolaimus sp. PS1159</name>
    <dbReference type="NCBI Taxonomy" id="55785"/>
    <lineage>
        <taxon>Eukaryota</taxon>
        <taxon>Metazoa</taxon>
        <taxon>Ecdysozoa</taxon>
        <taxon>Nematoda</taxon>
        <taxon>Chromadorea</taxon>
        <taxon>Rhabditida</taxon>
        <taxon>Tylenchina</taxon>
        <taxon>Panagrolaimomorpha</taxon>
        <taxon>Panagrolaimoidea</taxon>
        <taxon>Panagrolaimidae</taxon>
        <taxon>Panagrolaimus</taxon>
    </lineage>
</organism>